<evidence type="ECO:0000313" key="2">
    <source>
        <dbReference type="Proteomes" id="UP000800041"/>
    </source>
</evidence>
<organism evidence="1 2">
    <name type="scientific">Aulographum hederae CBS 113979</name>
    <dbReference type="NCBI Taxonomy" id="1176131"/>
    <lineage>
        <taxon>Eukaryota</taxon>
        <taxon>Fungi</taxon>
        <taxon>Dikarya</taxon>
        <taxon>Ascomycota</taxon>
        <taxon>Pezizomycotina</taxon>
        <taxon>Dothideomycetes</taxon>
        <taxon>Pleosporomycetidae</taxon>
        <taxon>Aulographales</taxon>
        <taxon>Aulographaceae</taxon>
    </lineage>
</organism>
<reference evidence="1" key="1">
    <citation type="journal article" date="2020" name="Stud. Mycol.">
        <title>101 Dothideomycetes genomes: a test case for predicting lifestyles and emergence of pathogens.</title>
        <authorList>
            <person name="Haridas S."/>
            <person name="Albert R."/>
            <person name="Binder M."/>
            <person name="Bloem J."/>
            <person name="Labutti K."/>
            <person name="Salamov A."/>
            <person name="Andreopoulos B."/>
            <person name="Baker S."/>
            <person name="Barry K."/>
            <person name="Bills G."/>
            <person name="Bluhm B."/>
            <person name="Cannon C."/>
            <person name="Castanera R."/>
            <person name="Culley D."/>
            <person name="Daum C."/>
            <person name="Ezra D."/>
            <person name="Gonzalez J."/>
            <person name="Henrissat B."/>
            <person name="Kuo A."/>
            <person name="Liang C."/>
            <person name="Lipzen A."/>
            <person name="Lutzoni F."/>
            <person name="Magnuson J."/>
            <person name="Mondo S."/>
            <person name="Nolan M."/>
            <person name="Ohm R."/>
            <person name="Pangilinan J."/>
            <person name="Park H.-J."/>
            <person name="Ramirez L."/>
            <person name="Alfaro M."/>
            <person name="Sun H."/>
            <person name="Tritt A."/>
            <person name="Yoshinaga Y."/>
            <person name="Zwiers L.-H."/>
            <person name="Turgeon B."/>
            <person name="Goodwin S."/>
            <person name="Spatafora J."/>
            <person name="Crous P."/>
            <person name="Grigoriev I."/>
        </authorList>
    </citation>
    <scope>NUCLEOTIDE SEQUENCE</scope>
    <source>
        <strain evidence="1">CBS 113979</strain>
    </source>
</reference>
<sequence length="150" mass="17452">MPWMEDHHAKINADTRSLKFKHEDCLQHCNDHGLPIRIFSSHKEKMEHENAQKGQSKRFLQEHDVAQISTRVFQAMARGQGIQPLQMRHEDFEALEQGVEPGLAYTELAAITEENYTKFFDKLHRPSQPLPEIKAQIPPSYQEFIDVFNA</sequence>
<accession>A0A6G1GWP4</accession>
<proteinExistence type="predicted"/>
<evidence type="ECO:0000313" key="1">
    <source>
        <dbReference type="EMBL" id="KAF1985232.1"/>
    </source>
</evidence>
<name>A0A6G1GWP4_9PEZI</name>
<dbReference type="EMBL" id="ML977163">
    <property type="protein sequence ID" value="KAF1985232.1"/>
    <property type="molecule type" value="Genomic_DNA"/>
</dbReference>
<keyword evidence="2" id="KW-1185">Reference proteome</keyword>
<gene>
    <name evidence="1" type="ORF">K402DRAFT_112966</name>
</gene>
<dbReference type="AlphaFoldDB" id="A0A6G1GWP4"/>
<protein>
    <submittedName>
        <fullName evidence="1">Uncharacterized protein</fullName>
    </submittedName>
</protein>
<dbReference type="Proteomes" id="UP000800041">
    <property type="component" value="Unassembled WGS sequence"/>
</dbReference>